<gene>
    <name evidence="1" type="ORF">B0H03_11253</name>
</gene>
<reference evidence="1 2" key="1">
    <citation type="submission" date="2018-03" db="EMBL/GenBank/DDBJ databases">
        <title>Genomic Encyclopedia of Type Strains, Phase III (KMG-III): the genomes of soil and plant-associated and newly described type strains.</title>
        <authorList>
            <person name="Whitman W."/>
        </authorList>
    </citation>
    <scope>NUCLEOTIDE SEQUENCE [LARGE SCALE GENOMIC DNA]</scope>
    <source>
        <strain evidence="1 2">VKM Ac-1602</strain>
    </source>
</reference>
<proteinExistence type="predicted"/>
<organism evidence="1 2">
    <name type="scientific">Rathayibacter iranicus NCPPB 2253 = VKM Ac-1602</name>
    <dbReference type="NCBI Taxonomy" id="1328868"/>
    <lineage>
        <taxon>Bacteria</taxon>
        <taxon>Bacillati</taxon>
        <taxon>Actinomycetota</taxon>
        <taxon>Actinomycetes</taxon>
        <taxon>Micrococcales</taxon>
        <taxon>Microbacteriaceae</taxon>
        <taxon>Rathayibacter</taxon>
    </lineage>
</organism>
<keyword evidence="2" id="KW-1185">Reference proteome</keyword>
<comment type="caution">
    <text evidence="1">The sequence shown here is derived from an EMBL/GenBank/DDBJ whole genome shotgun (WGS) entry which is preliminary data.</text>
</comment>
<dbReference type="Proteomes" id="UP000245674">
    <property type="component" value="Unassembled WGS sequence"/>
</dbReference>
<evidence type="ECO:0000313" key="2">
    <source>
        <dbReference type="Proteomes" id="UP000245674"/>
    </source>
</evidence>
<evidence type="ECO:0000313" key="1">
    <source>
        <dbReference type="EMBL" id="PWJ62235.1"/>
    </source>
</evidence>
<accession>A0ABX5LDG2</accession>
<name>A0ABX5LDG2_9MICO</name>
<sequence length="56" mass="5900">MVLHVLEATLIAVGVSISGGWRVEGAVGPHPFTYAPMLTLVRDLRDAPPCSAAPRC</sequence>
<protein>
    <submittedName>
        <fullName evidence="1">Uncharacterized protein</fullName>
    </submittedName>
</protein>
<dbReference type="EMBL" id="QGDV01000012">
    <property type="protein sequence ID" value="PWJ62235.1"/>
    <property type="molecule type" value="Genomic_DNA"/>
</dbReference>